<name>A0AAN6ZT51_9PEZI</name>
<organism evidence="2 3">
    <name type="scientific">Chaetomidium leptoderma</name>
    <dbReference type="NCBI Taxonomy" id="669021"/>
    <lineage>
        <taxon>Eukaryota</taxon>
        <taxon>Fungi</taxon>
        <taxon>Dikarya</taxon>
        <taxon>Ascomycota</taxon>
        <taxon>Pezizomycotina</taxon>
        <taxon>Sordariomycetes</taxon>
        <taxon>Sordariomycetidae</taxon>
        <taxon>Sordariales</taxon>
        <taxon>Chaetomiaceae</taxon>
        <taxon>Chaetomidium</taxon>
    </lineage>
</organism>
<feature type="compositionally biased region" description="Gly residues" evidence="1">
    <location>
        <begin position="102"/>
        <end position="121"/>
    </location>
</feature>
<reference evidence="2" key="1">
    <citation type="journal article" date="2023" name="Mol. Phylogenet. Evol.">
        <title>Genome-scale phylogeny and comparative genomics of the fungal order Sordariales.</title>
        <authorList>
            <person name="Hensen N."/>
            <person name="Bonometti L."/>
            <person name="Westerberg I."/>
            <person name="Brannstrom I.O."/>
            <person name="Guillou S."/>
            <person name="Cros-Aarteil S."/>
            <person name="Calhoun S."/>
            <person name="Haridas S."/>
            <person name="Kuo A."/>
            <person name="Mondo S."/>
            <person name="Pangilinan J."/>
            <person name="Riley R."/>
            <person name="LaButti K."/>
            <person name="Andreopoulos B."/>
            <person name="Lipzen A."/>
            <person name="Chen C."/>
            <person name="Yan M."/>
            <person name="Daum C."/>
            <person name="Ng V."/>
            <person name="Clum A."/>
            <person name="Steindorff A."/>
            <person name="Ohm R.A."/>
            <person name="Martin F."/>
            <person name="Silar P."/>
            <person name="Natvig D.O."/>
            <person name="Lalanne C."/>
            <person name="Gautier V."/>
            <person name="Ament-Velasquez S.L."/>
            <person name="Kruys A."/>
            <person name="Hutchinson M.I."/>
            <person name="Powell A.J."/>
            <person name="Barry K."/>
            <person name="Miller A.N."/>
            <person name="Grigoriev I.V."/>
            <person name="Debuchy R."/>
            <person name="Gladieux P."/>
            <person name="Hiltunen Thoren M."/>
            <person name="Johannesson H."/>
        </authorList>
    </citation>
    <scope>NUCLEOTIDE SEQUENCE</scope>
    <source>
        <strain evidence="2">CBS 538.74</strain>
    </source>
</reference>
<keyword evidence="3" id="KW-1185">Reference proteome</keyword>
<sequence>TQPPPRDAHSLCQEAALSLHIGEIIYTTSPPSPSSREEGLAWTREAVDVAEEQLHRLPQQVYQDSPARAACRECLATGLGNWAAMVSKLAREEKEKKKDKAGSGGGGSWFGGLWGRQGGGATKVEEEVDRWAAEEKVIEERQRRVRELLEDLKPPPRGILSFLQA</sequence>
<accession>A0AAN6ZT51</accession>
<evidence type="ECO:0000256" key="1">
    <source>
        <dbReference type="SAM" id="MobiDB-lite"/>
    </source>
</evidence>
<comment type="caution">
    <text evidence="2">The sequence shown here is derived from an EMBL/GenBank/DDBJ whole genome shotgun (WGS) entry which is preliminary data.</text>
</comment>
<dbReference type="EMBL" id="MU857176">
    <property type="protein sequence ID" value="KAK4149288.1"/>
    <property type="molecule type" value="Genomic_DNA"/>
</dbReference>
<dbReference type="Proteomes" id="UP001302745">
    <property type="component" value="Unassembled WGS sequence"/>
</dbReference>
<feature type="non-terminal residue" evidence="2">
    <location>
        <position position="1"/>
    </location>
</feature>
<protein>
    <submittedName>
        <fullName evidence="2">Uncharacterized protein</fullName>
    </submittedName>
</protein>
<evidence type="ECO:0000313" key="2">
    <source>
        <dbReference type="EMBL" id="KAK4149288.1"/>
    </source>
</evidence>
<gene>
    <name evidence="2" type="ORF">C8A00DRAFT_18995</name>
</gene>
<feature type="region of interest" description="Disordered" evidence="1">
    <location>
        <begin position="90"/>
        <end position="128"/>
    </location>
</feature>
<evidence type="ECO:0000313" key="3">
    <source>
        <dbReference type="Proteomes" id="UP001302745"/>
    </source>
</evidence>
<reference evidence="2" key="2">
    <citation type="submission" date="2023-05" db="EMBL/GenBank/DDBJ databases">
        <authorList>
            <consortium name="Lawrence Berkeley National Laboratory"/>
            <person name="Steindorff A."/>
            <person name="Hensen N."/>
            <person name="Bonometti L."/>
            <person name="Westerberg I."/>
            <person name="Brannstrom I.O."/>
            <person name="Guillou S."/>
            <person name="Cros-Aarteil S."/>
            <person name="Calhoun S."/>
            <person name="Haridas S."/>
            <person name="Kuo A."/>
            <person name="Mondo S."/>
            <person name="Pangilinan J."/>
            <person name="Riley R."/>
            <person name="Labutti K."/>
            <person name="Andreopoulos B."/>
            <person name="Lipzen A."/>
            <person name="Chen C."/>
            <person name="Yanf M."/>
            <person name="Daum C."/>
            <person name="Ng V."/>
            <person name="Clum A."/>
            <person name="Ohm R."/>
            <person name="Martin F."/>
            <person name="Silar P."/>
            <person name="Natvig D."/>
            <person name="Lalanne C."/>
            <person name="Gautier V."/>
            <person name="Ament-Velasquez S.L."/>
            <person name="Kruys A."/>
            <person name="Hutchinson M.I."/>
            <person name="Powell A.J."/>
            <person name="Barry K."/>
            <person name="Miller A.N."/>
            <person name="Grigoriev I.V."/>
            <person name="Debuchy R."/>
            <person name="Gladieux P."/>
            <person name="Thoren M.H."/>
            <person name="Johannesson H."/>
        </authorList>
    </citation>
    <scope>NUCLEOTIDE SEQUENCE</scope>
    <source>
        <strain evidence="2">CBS 538.74</strain>
    </source>
</reference>
<feature type="compositionally biased region" description="Basic and acidic residues" evidence="1">
    <location>
        <begin position="90"/>
        <end position="101"/>
    </location>
</feature>
<proteinExistence type="predicted"/>
<dbReference type="AlphaFoldDB" id="A0AAN6ZT51"/>